<name>A0A9Q5CZT0_9BACT</name>
<organism evidence="3 4">
    <name type="scientific">Chitinophaga solisilvae</name>
    <dbReference type="NCBI Taxonomy" id="1233460"/>
    <lineage>
        <taxon>Bacteria</taxon>
        <taxon>Pseudomonadati</taxon>
        <taxon>Bacteroidota</taxon>
        <taxon>Chitinophagia</taxon>
        <taxon>Chitinophagales</taxon>
        <taxon>Chitinophagaceae</taxon>
        <taxon>Chitinophaga</taxon>
    </lineage>
</organism>
<dbReference type="SUPFAM" id="SSF53474">
    <property type="entry name" value="alpha/beta-Hydrolases"/>
    <property type="match status" value="1"/>
</dbReference>
<evidence type="ECO:0000259" key="2">
    <source>
        <dbReference type="Pfam" id="PF07993"/>
    </source>
</evidence>
<gene>
    <name evidence="3" type="ORF">ECE50_000025</name>
</gene>
<evidence type="ECO:0000313" key="4">
    <source>
        <dbReference type="Proteomes" id="UP000281028"/>
    </source>
</evidence>
<dbReference type="GO" id="GO:0016787">
    <property type="term" value="F:hydrolase activity"/>
    <property type="evidence" value="ECO:0007669"/>
    <property type="project" value="UniProtKB-KW"/>
</dbReference>
<dbReference type="PANTHER" id="PTHR11011">
    <property type="entry name" value="MALE STERILITY PROTEIN 2-RELATED"/>
    <property type="match status" value="1"/>
</dbReference>
<dbReference type="Proteomes" id="UP000281028">
    <property type="component" value="Unassembled WGS sequence"/>
</dbReference>
<dbReference type="EMBL" id="RIAR02000001">
    <property type="protein sequence ID" value="NSL85199.1"/>
    <property type="molecule type" value="Genomic_DNA"/>
</dbReference>
<feature type="domain" description="AB hydrolase-1" evidence="1">
    <location>
        <begin position="401"/>
        <end position="659"/>
    </location>
</feature>
<comment type="caution">
    <text evidence="3">The sequence shown here is derived from an EMBL/GenBank/DDBJ whole genome shotgun (WGS) entry which is preliminary data.</text>
</comment>
<dbReference type="InterPro" id="IPR013120">
    <property type="entry name" value="FAR_NAD-bd"/>
</dbReference>
<dbReference type="Pfam" id="PF07993">
    <property type="entry name" value="NAD_binding_4"/>
    <property type="match status" value="1"/>
</dbReference>
<protein>
    <submittedName>
        <fullName evidence="3">Alpha/beta fold hydrolase</fullName>
    </submittedName>
</protein>
<dbReference type="SUPFAM" id="SSF51735">
    <property type="entry name" value="NAD(P)-binding Rossmann-fold domains"/>
    <property type="match status" value="1"/>
</dbReference>
<dbReference type="OrthoDB" id="9796770at2"/>
<dbReference type="AlphaFoldDB" id="A0A9Q5CZT0"/>
<dbReference type="InterPro" id="IPR000073">
    <property type="entry name" value="AB_hydrolase_1"/>
</dbReference>
<evidence type="ECO:0000313" key="3">
    <source>
        <dbReference type="EMBL" id="NSL85199.1"/>
    </source>
</evidence>
<sequence>MNKHIFLTGATGFLGGYLVIHLLRDTTHKLFCLVRPREGIAAKDRLLEKLCIINGFDEAAYNERVVVVEGDITQEGLGIDELFNFHIDECWHAAAVLFFDHYMEKETMRVNHGGTLNLLDFMRHHGIFKLNLISTAYVSGGDKGLIKEIINESGNTIFNPYEKSKRNNEASVIKAHFEWGLQYRILRPSVITGNSQNFAATSASGIYTFLSVFLKTKDTVDARLPGYFRHHPLMLLIGEEASVNLICVDHAAELIVSVCEAEYTLNDIFHITNPHPVPLKEWIRAVGSVTDTHIRIADDADALNIIDHQLLLAEEIFMLYFSSIYNFECDKVYAISGMSRNKPRLSYQDITKLIVCAKNKYEADPRVKTKRLRSAVNRLHAKQLTFDVKEDTVYYTGGKGPVMMILNSYGHSPAVWDWMISYLSEHYYIILWQPPASDIRNADTKAVSLQVHINDIKTILDQEGVERCNILAWGTGPKIALHFQEQYPGYVTSMIFLSAIFSNDSHFDLYQTGYERDLQELCKRVDADPFIAFRISQIVKKSLLNKVKNTEHPGQMNVDSEERLMEGMLQLVKDYIASLILEPFLSPHGIMNYARQLQAFWKEDVSGQLERLNIPLLMIAGAADGIVSAEVSKAVSRLSDQITCLIVKDGSHYLQYENAELLITILKSYLADGERRTFQHDQVVDYK</sequence>
<reference evidence="3" key="1">
    <citation type="submission" date="2020-05" db="EMBL/GenBank/DDBJ databases">
        <title>Chitinophaga laudate sp. nov., isolated from a tropical peat swamp.</title>
        <authorList>
            <person name="Goh C.B.S."/>
            <person name="Lee M.S."/>
            <person name="Parimannan S."/>
            <person name="Pasbakhsh P."/>
            <person name="Yule C.M."/>
            <person name="Rajandas H."/>
            <person name="Loke S."/>
            <person name="Croft L."/>
            <person name="Tan J.B.L."/>
        </authorList>
    </citation>
    <scope>NUCLEOTIDE SEQUENCE</scope>
    <source>
        <strain evidence="3">Mgbs1</strain>
    </source>
</reference>
<dbReference type="InterPro" id="IPR029058">
    <property type="entry name" value="AB_hydrolase_fold"/>
</dbReference>
<proteinExistence type="predicted"/>
<keyword evidence="3" id="KW-0378">Hydrolase</keyword>
<dbReference type="InterPro" id="IPR036291">
    <property type="entry name" value="NAD(P)-bd_dom_sf"/>
</dbReference>
<feature type="domain" description="Thioester reductase (TE)" evidence="2">
    <location>
        <begin position="7"/>
        <end position="214"/>
    </location>
</feature>
<keyword evidence="4" id="KW-1185">Reference proteome</keyword>
<dbReference type="Gene3D" id="3.40.50.1820">
    <property type="entry name" value="alpha/beta hydrolase"/>
    <property type="match status" value="1"/>
</dbReference>
<dbReference type="Pfam" id="PF00561">
    <property type="entry name" value="Abhydrolase_1"/>
    <property type="match status" value="1"/>
</dbReference>
<dbReference type="Gene3D" id="3.40.50.720">
    <property type="entry name" value="NAD(P)-binding Rossmann-like Domain"/>
    <property type="match status" value="1"/>
</dbReference>
<dbReference type="InterPro" id="IPR026055">
    <property type="entry name" value="FAR"/>
</dbReference>
<accession>A0A9Q5CZT0</accession>
<evidence type="ECO:0000259" key="1">
    <source>
        <dbReference type="Pfam" id="PF00561"/>
    </source>
</evidence>
<dbReference type="GO" id="GO:0080019">
    <property type="term" value="F:alcohol-forming very long-chain fatty acyl-CoA reductase activity"/>
    <property type="evidence" value="ECO:0007669"/>
    <property type="project" value="InterPro"/>
</dbReference>